<organism evidence="3 4">
    <name type="scientific">Sinimarinibacterium flocculans</name>
    <dbReference type="NCBI Taxonomy" id="985250"/>
    <lineage>
        <taxon>Bacteria</taxon>
        <taxon>Pseudomonadati</taxon>
        <taxon>Pseudomonadota</taxon>
        <taxon>Gammaproteobacteria</taxon>
        <taxon>Nevskiales</taxon>
        <taxon>Nevskiaceae</taxon>
        <taxon>Sinimarinibacterium</taxon>
    </lineage>
</organism>
<protein>
    <submittedName>
        <fullName evidence="3">Uncharacterized protein</fullName>
    </submittedName>
</protein>
<accession>A0A318EBS6</accession>
<sequence length="89" mass="9300">MNRIVSLGVASVCALVAWPATAYIGPGAGLSLVGALWAVIAAIGAALFFVLAWPLRRMMRRRRVEQTADAAAAADAPPGPVRTRPHDGH</sequence>
<dbReference type="AlphaFoldDB" id="A0A318EBS6"/>
<reference evidence="3 4" key="1">
    <citation type="submission" date="2018-04" db="EMBL/GenBank/DDBJ databases">
        <title>Genomic Encyclopedia of Type Strains, Phase IV (KMG-IV): sequencing the most valuable type-strain genomes for metagenomic binning, comparative biology and taxonomic classification.</title>
        <authorList>
            <person name="Goeker M."/>
        </authorList>
    </citation>
    <scope>NUCLEOTIDE SEQUENCE [LARGE SCALE GENOMIC DNA]</scope>
    <source>
        <strain evidence="3 4">DSM 104150</strain>
    </source>
</reference>
<keyword evidence="4" id="KW-1185">Reference proteome</keyword>
<dbReference type="RefSeq" id="WP_245903900.1">
    <property type="nucleotide sequence ID" value="NZ_CAWNXA010000006.1"/>
</dbReference>
<feature type="transmembrane region" description="Helical" evidence="2">
    <location>
        <begin position="32"/>
        <end position="53"/>
    </location>
</feature>
<keyword evidence="2" id="KW-0472">Membrane</keyword>
<name>A0A318EBS6_9GAMM</name>
<dbReference type="EMBL" id="QICN01000006">
    <property type="protein sequence ID" value="PXV67174.1"/>
    <property type="molecule type" value="Genomic_DNA"/>
</dbReference>
<keyword evidence="2" id="KW-0812">Transmembrane</keyword>
<comment type="caution">
    <text evidence="3">The sequence shown here is derived from an EMBL/GenBank/DDBJ whole genome shotgun (WGS) entry which is preliminary data.</text>
</comment>
<evidence type="ECO:0000313" key="3">
    <source>
        <dbReference type="EMBL" id="PXV67174.1"/>
    </source>
</evidence>
<feature type="region of interest" description="Disordered" evidence="1">
    <location>
        <begin position="68"/>
        <end position="89"/>
    </location>
</feature>
<proteinExistence type="predicted"/>
<evidence type="ECO:0000313" key="4">
    <source>
        <dbReference type="Proteomes" id="UP000248330"/>
    </source>
</evidence>
<gene>
    <name evidence="3" type="ORF">C8D93_106151</name>
</gene>
<keyword evidence="2" id="KW-1133">Transmembrane helix</keyword>
<evidence type="ECO:0000256" key="1">
    <source>
        <dbReference type="SAM" id="MobiDB-lite"/>
    </source>
</evidence>
<evidence type="ECO:0000256" key="2">
    <source>
        <dbReference type="SAM" id="Phobius"/>
    </source>
</evidence>
<dbReference type="Proteomes" id="UP000248330">
    <property type="component" value="Unassembled WGS sequence"/>
</dbReference>